<keyword evidence="4" id="KW-1185">Reference proteome</keyword>
<evidence type="ECO:0000313" key="2">
    <source>
        <dbReference type="EMBL" id="SLM26123.1"/>
    </source>
</evidence>
<dbReference type="Proteomes" id="UP000191133">
    <property type="component" value="Unassembled WGS sequence"/>
</dbReference>
<proteinExistence type="predicted"/>
<dbReference type="EMBL" id="FWEU01000006">
    <property type="protein sequence ID" value="SLM26123.1"/>
    <property type="molecule type" value="Genomic_DNA"/>
</dbReference>
<dbReference type="RefSeq" id="WP_080150543.1">
    <property type="nucleotide sequence ID" value="NZ_DAMAEN010000008.1"/>
</dbReference>
<protein>
    <submittedName>
        <fullName evidence="2">Uncharacterized protein</fullName>
    </submittedName>
</protein>
<sequence length="171" mass="18696">MKLPDIELVIQAIGQDTSSVFLSRLLQELEIDEADVSHNPLKLTGRRIWTGEEGTLQLNFEDIGMLADIPYHDVDDGPWVLTTAVFWASGKNKHAYSGPLPHGLDFSMSRHHVRERFSALSAGNPTVAGVSGNVDIWGIGGLEFKVNFCGPGDSLRCVSVGIPVDRSKQQL</sequence>
<dbReference type="AlphaFoldDB" id="A0A1W1H3D8"/>
<name>A0A1W1H3D8_9GAMM</name>
<organism evidence="2 3">
    <name type="scientific">Stenotrophomonas indicatrix</name>
    <dbReference type="NCBI Taxonomy" id="2045451"/>
    <lineage>
        <taxon>Bacteria</taxon>
        <taxon>Pseudomonadati</taxon>
        <taxon>Pseudomonadota</taxon>
        <taxon>Gammaproteobacteria</taxon>
        <taxon>Lysobacterales</taxon>
        <taxon>Lysobacteraceae</taxon>
        <taxon>Stenotrophomonas</taxon>
    </lineage>
</organism>
<gene>
    <name evidence="1" type="ORF">Q0S36_18820</name>
    <name evidence="2" type="ORF">SAMN04488690_3882</name>
</gene>
<accession>A0A1W1H3D8</accession>
<dbReference type="Proteomes" id="UP001174315">
    <property type="component" value="Unassembled WGS sequence"/>
</dbReference>
<reference evidence="2" key="2">
    <citation type="submission" date="2016-10" db="EMBL/GenBank/DDBJ databases">
        <authorList>
            <person name="de Groot N.N."/>
        </authorList>
    </citation>
    <scope>NUCLEOTIDE SEQUENCE [LARGE SCALE GENOMIC DNA]</scope>
    <source>
        <strain evidence="2">92MFCol6.1</strain>
    </source>
</reference>
<reference evidence="3" key="1">
    <citation type="submission" date="2016-10" db="EMBL/GenBank/DDBJ databases">
        <authorList>
            <person name="Varghese N."/>
        </authorList>
    </citation>
    <scope>NUCLEOTIDE SEQUENCE [LARGE SCALE GENOMIC DNA]</scope>
    <source>
        <strain evidence="3">92MFCol6.1</strain>
    </source>
</reference>
<evidence type="ECO:0000313" key="4">
    <source>
        <dbReference type="Proteomes" id="UP001174315"/>
    </source>
</evidence>
<evidence type="ECO:0000313" key="1">
    <source>
        <dbReference type="EMBL" id="MDN8671400.1"/>
    </source>
</evidence>
<evidence type="ECO:0000313" key="3">
    <source>
        <dbReference type="Proteomes" id="UP000191133"/>
    </source>
</evidence>
<dbReference type="EMBL" id="JAUKNN010000065">
    <property type="protein sequence ID" value="MDN8671400.1"/>
    <property type="molecule type" value="Genomic_DNA"/>
</dbReference>
<reference evidence="1" key="3">
    <citation type="submission" date="2023-07" db="EMBL/GenBank/DDBJ databases">
        <title>Stenotrophomonas isolates from soil.</title>
        <authorList>
            <person name="Sharma V."/>
            <person name="Zur-Pinska J."/>
            <person name="Hay A.G."/>
        </authorList>
    </citation>
    <scope>NUCLEOTIDE SEQUENCE</scope>
    <source>
        <strain evidence="1">C2</strain>
    </source>
</reference>